<feature type="transmembrane region" description="Helical" evidence="1">
    <location>
        <begin position="39"/>
        <end position="59"/>
    </location>
</feature>
<comment type="caution">
    <text evidence="2">The sequence shown here is derived from an EMBL/GenBank/DDBJ whole genome shotgun (WGS) entry which is preliminary data.</text>
</comment>
<protein>
    <submittedName>
        <fullName evidence="2">DUF6541 family protein</fullName>
    </submittedName>
</protein>
<feature type="transmembrane region" description="Helical" evidence="1">
    <location>
        <begin position="279"/>
        <end position="297"/>
    </location>
</feature>
<dbReference type="Proteomes" id="UP001291912">
    <property type="component" value="Unassembled WGS sequence"/>
</dbReference>
<proteinExistence type="predicted"/>
<keyword evidence="1" id="KW-0472">Membrane</keyword>
<dbReference type="RefSeq" id="WP_194425051.1">
    <property type="nucleotide sequence ID" value="NZ_BAAAPT010000001.1"/>
</dbReference>
<name>A0ABU5N654_9MICO</name>
<keyword evidence="1" id="KW-0812">Transmembrane</keyword>
<reference evidence="2 3" key="1">
    <citation type="submission" date="2023-10" db="EMBL/GenBank/DDBJ databases">
        <title>Microbacterium xanthum sp. nov., isolated from seaweed.</title>
        <authorList>
            <person name="Lee S.D."/>
        </authorList>
    </citation>
    <scope>NUCLEOTIDE SEQUENCE [LARGE SCALE GENOMIC DNA]</scope>
    <source>
        <strain evidence="2 3">KCTC 19124</strain>
    </source>
</reference>
<feature type="transmembrane region" description="Helical" evidence="1">
    <location>
        <begin position="303"/>
        <end position="323"/>
    </location>
</feature>
<sequence length="671" mass="70587">MVDAAWWSALPAVLVAVAVILVPGFIGTWGLPVGVTARVALAGPFGVVAISAAGAWSMMLGVNFALWQPAVTAVLIGLLVYLLAHRVSPIRASRSEVPGWTVYALSIIAATVLIGTVAFIAVPGPESVSQTYDNVFHMSAIASILADGNASSFSLRTLIETDRSWSYYPAGWHSIVALTALTAGVSAPVAVNATWLGVCATLWVPGTMWLTRIVTPVGTPAIRTLIAAPLAAAFGAMPYSLLSWGTLYPTFLATALLPAAIAAPVAWWRTRAACRGNPARHFVGVVLVTVTCLAIAFAQPRVLVSWGLILFPFAVAVAARAFRAAVARGGRAKRLAWGALAWSGATGILVVLLGFTYAVFGLGLFDRPLEERLGGPQAAANQSVGEGLWQVLSQTTPTGVGTVVTTASPALAIVVLMGAVVTLRRRGARWLVVSAAIVSVLFALAAGSDDVLTKLATGLWYKDRYRLLSLLPIMMVPLAAVGISAIVGWLARNRTGRARAVTAITVAWVVAVASAISLAVGGMSAAIGSVYAMPTEAGGDRYLSRAQAEFFEEIDAIVPEGQLVLGDPWDGSAWSWVYGSREPVFPHLNGQWDDDRLALAWRLDAIEDDPAVCRALQNLNVQYVLYSAHDLGDGDPAGNHFPAPHRAVEAGLFDLVATSGETALYRIPQCD</sequence>
<evidence type="ECO:0000256" key="1">
    <source>
        <dbReference type="SAM" id="Phobius"/>
    </source>
</evidence>
<feature type="transmembrane region" description="Helical" evidence="1">
    <location>
        <begin position="100"/>
        <end position="122"/>
    </location>
</feature>
<dbReference type="Pfam" id="PF20176">
    <property type="entry name" value="DUF6541"/>
    <property type="match status" value="1"/>
</dbReference>
<feature type="transmembrane region" description="Helical" evidence="1">
    <location>
        <begin position="65"/>
        <end position="84"/>
    </location>
</feature>
<feature type="transmembrane region" description="Helical" evidence="1">
    <location>
        <begin position="167"/>
        <end position="187"/>
    </location>
</feature>
<feature type="transmembrane region" description="Helical" evidence="1">
    <location>
        <begin position="247"/>
        <end position="267"/>
    </location>
</feature>
<accession>A0ABU5N654</accession>
<feature type="transmembrane region" description="Helical" evidence="1">
    <location>
        <begin position="503"/>
        <end position="527"/>
    </location>
</feature>
<dbReference type="EMBL" id="JAWJYN010000001">
    <property type="protein sequence ID" value="MDZ8161552.1"/>
    <property type="molecule type" value="Genomic_DNA"/>
</dbReference>
<feature type="transmembrane region" description="Helical" evidence="1">
    <location>
        <begin position="399"/>
        <end position="423"/>
    </location>
</feature>
<evidence type="ECO:0000313" key="3">
    <source>
        <dbReference type="Proteomes" id="UP001291912"/>
    </source>
</evidence>
<feature type="transmembrane region" description="Helical" evidence="1">
    <location>
        <begin position="467"/>
        <end position="491"/>
    </location>
</feature>
<feature type="transmembrane region" description="Helical" evidence="1">
    <location>
        <begin position="335"/>
        <end position="360"/>
    </location>
</feature>
<organism evidence="2 3">
    <name type="scientific">Microbacterium aquimaris</name>
    <dbReference type="NCBI Taxonomy" id="459816"/>
    <lineage>
        <taxon>Bacteria</taxon>
        <taxon>Bacillati</taxon>
        <taxon>Actinomycetota</taxon>
        <taxon>Actinomycetes</taxon>
        <taxon>Micrococcales</taxon>
        <taxon>Microbacteriaceae</taxon>
        <taxon>Microbacterium</taxon>
    </lineage>
</organism>
<feature type="transmembrane region" description="Helical" evidence="1">
    <location>
        <begin position="6"/>
        <end position="27"/>
    </location>
</feature>
<keyword evidence="3" id="KW-1185">Reference proteome</keyword>
<dbReference type="InterPro" id="IPR046671">
    <property type="entry name" value="DUF6541"/>
</dbReference>
<gene>
    <name evidence="2" type="ORF">R2Q92_06840</name>
</gene>
<keyword evidence="1" id="KW-1133">Transmembrane helix</keyword>
<feature type="transmembrane region" description="Helical" evidence="1">
    <location>
        <begin position="430"/>
        <end position="447"/>
    </location>
</feature>
<evidence type="ECO:0000313" key="2">
    <source>
        <dbReference type="EMBL" id="MDZ8161552.1"/>
    </source>
</evidence>